<gene>
    <name evidence="2" type="ORF">ACFQ4H_07830</name>
</gene>
<dbReference type="RefSeq" id="WP_377568606.1">
    <property type="nucleotide sequence ID" value="NZ_JBHTMP010000008.1"/>
</dbReference>
<dbReference type="Pfam" id="PF17660">
    <property type="entry name" value="BTRD1"/>
    <property type="match status" value="5"/>
</dbReference>
<dbReference type="Proteomes" id="UP001597260">
    <property type="component" value="Unassembled WGS sequence"/>
</dbReference>
<evidence type="ECO:0000313" key="2">
    <source>
        <dbReference type="EMBL" id="MFD1320994.1"/>
    </source>
</evidence>
<dbReference type="InterPro" id="IPR049511">
    <property type="entry name" value="PGH-like_rpt"/>
</dbReference>
<dbReference type="PROSITE" id="PS51257">
    <property type="entry name" value="PROKAR_LIPOPROTEIN"/>
    <property type="match status" value="1"/>
</dbReference>
<evidence type="ECO:0000313" key="3">
    <source>
        <dbReference type="Proteomes" id="UP001597260"/>
    </source>
</evidence>
<evidence type="ECO:0000256" key="1">
    <source>
        <dbReference type="SAM" id="MobiDB-lite"/>
    </source>
</evidence>
<feature type="compositionally biased region" description="Low complexity" evidence="1">
    <location>
        <begin position="53"/>
        <end position="81"/>
    </location>
</feature>
<feature type="region of interest" description="Disordered" evidence="1">
    <location>
        <begin position="25"/>
        <end position="82"/>
    </location>
</feature>
<keyword evidence="3" id="KW-1185">Reference proteome</keyword>
<sequence>MKRVLSVLVLATVTLSTVVGCRDAGNESAGRSGEASPSAAADTSGLGTGSGTGTLDTDLDGATPTPDGAGATTAPTGGDAAVEPFPTGVAEVVRTAVPVDRYHALFKQAVAAKYRPVWVDGYDVAGRTYFNVGFRPDPGAAWYEYTEMSASGYQTRFDTLKGQGYRLIFVESYLRGDQVRYAAIWEKSTGPAYYAFSHRSAAELQSIVDSKVKEGYLPAQISGVTVGGKTFFTGLLLKRSLGRSWVVRAELTPASYQTLFNEMTGKGLGLAYVNAYTVNGSVRFVAMFASTASTPFQARHNLTASTLASQQATHTRAGYRTRGIAGYDVGGTANFIAVWAK</sequence>
<reference evidence="3" key="1">
    <citation type="journal article" date="2019" name="Int. J. Syst. Evol. Microbiol.">
        <title>The Global Catalogue of Microorganisms (GCM) 10K type strain sequencing project: providing services to taxonomists for standard genome sequencing and annotation.</title>
        <authorList>
            <consortium name="The Broad Institute Genomics Platform"/>
            <consortium name="The Broad Institute Genome Sequencing Center for Infectious Disease"/>
            <person name="Wu L."/>
            <person name="Ma J."/>
        </authorList>
    </citation>
    <scope>NUCLEOTIDE SEQUENCE [LARGE SCALE GENOMIC DNA]</scope>
    <source>
        <strain evidence="3">JCM 31037</strain>
    </source>
</reference>
<accession>A0ABW3Y962</accession>
<organism evidence="2 3">
    <name type="scientific">Micromonospora sonneratiae</name>
    <dbReference type="NCBI Taxonomy" id="1184706"/>
    <lineage>
        <taxon>Bacteria</taxon>
        <taxon>Bacillati</taxon>
        <taxon>Actinomycetota</taxon>
        <taxon>Actinomycetes</taxon>
        <taxon>Micromonosporales</taxon>
        <taxon>Micromonosporaceae</taxon>
        <taxon>Micromonospora</taxon>
    </lineage>
</organism>
<name>A0ABW3Y962_9ACTN</name>
<protein>
    <submittedName>
        <fullName evidence="2">Uncharacterized protein</fullName>
    </submittedName>
</protein>
<proteinExistence type="predicted"/>
<dbReference type="EMBL" id="JBHTMP010000008">
    <property type="protein sequence ID" value="MFD1320994.1"/>
    <property type="molecule type" value="Genomic_DNA"/>
</dbReference>
<comment type="caution">
    <text evidence="2">The sequence shown here is derived from an EMBL/GenBank/DDBJ whole genome shotgun (WGS) entry which is preliminary data.</text>
</comment>